<dbReference type="GO" id="GO:0008959">
    <property type="term" value="F:phosphate acetyltransferase activity"/>
    <property type="evidence" value="ECO:0007669"/>
    <property type="project" value="UniProtKB-EC"/>
</dbReference>
<dbReference type="Gene3D" id="3.40.50.10950">
    <property type="match status" value="1"/>
</dbReference>
<gene>
    <name evidence="6" type="ORF">DW682_05605</name>
</gene>
<reference evidence="6 7" key="1">
    <citation type="submission" date="2018-08" db="EMBL/GenBank/DDBJ databases">
        <title>A genome reference for cultivated species of the human gut microbiota.</title>
        <authorList>
            <person name="Zou Y."/>
            <person name="Xue W."/>
            <person name="Luo G."/>
        </authorList>
    </citation>
    <scope>NUCLEOTIDE SEQUENCE [LARGE SCALE GENOMIC DNA]</scope>
    <source>
        <strain evidence="6 7">AM25-33</strain>
    </source>
</reference>
<dbReference type="InterPro" id="IPR002505">
    <property type="entry name" value="PTA_PTB"/>
</dbReference>
<name>A0A414NHA0_9ACTN</name>
<evidence type="ECO:0000313" key="6">
    <source>
        <dbReference type="EMBL" id="RHF39137.1"/>
    </source>
</evidence>
<sequence length="336" mass="35660">MSLMDRLRERACANRMRVAFPEGDDETMMRAVAEITAQGIADCVLVGDAEELRRLADERGISLEGIELADINDEVVNADVAERYLALPDCPFKAKGVARRLARPMEHAFILQALGDVDITFAGIACSTGDVILAGQTIIGLADGIDTVSSVGIFDIPGYEGSEGNLLGFGDSAVCANPDSAQLASIAISACETISALTEWEPRCALLSYSTCGSAEGELVDKVVAARDIANERRPDLKIDGEFQFDSAINLRVAGRKVKHDSEVAGRANIVIWPDLNVGNVGVKLVQQFAHAEAYGPMLQGFKKVVCDCSRSAGVAEIVGNVIMSCVRAAVLKGVA</sequence>
<comment type="catalytic activity">
    <reaction evidence="1">
        <text>acetyl-CoA + phosphate = acetyl phosphate + CoA</text>
        <dbReference type="Rhea" id="RHEA:19521"/>
        <dbReference type="ChEBI" id="CHEBI:22191"/>
        <dbReference type="ChEBI" id="CHEBI:43474"/>
        <dbReference type="ChEBI" id="CHEBI:57287"/>
        <dbReference type="ChEBI" id="CHEBI:57288"/>
        <dbReference type="EC" id="2.3.1.8"/>
    </reaction>
</comment>
<dbReference type="InterPro" id="IPR042112">
    <property type="entry name" value="P_AcTrfase_dom2"/>
</dbReference>
<dbReference type="InParanoid" id="A0A414NHA0"/>
<dbReference type="InterPro" id="IPR050500">
    <property type="entry name" value="Phos_Acetyltrans/Butyryltrans"/>
</dbReference>
<proteinExistence type="inferred from homology"/>
<organism evidence="6 7">
    <name type="scientific">Collinsella intestinalis</name>
    <dbReference type="NCBI Taxonomy" id="147207"/>
    <lineage>
        <taxon>Bacteria</taxon>
        <taxon>Bacillati</taxon>
        <taxon>Actinomycetota</taxon>
        <taxon>Coriobacteriia</taxon>
        <taxon>Coriobacteriales</taxon>
        <taxon>Coriobacteriaceae</taxon>
        <taxon>Collinsella</taxon>
    </lineage>
</organism>
<evidence type="ECO:0000256" key="2">
    <source>
        <dbReference type="ARBA" id="ARBA00005656"/>
    </source>
</evidence>
<dbReference type="InterPro" id="IPR012147">
    <property type="entry name" value="P_Ac_Bu_trans"/>
</dbReference>
<feature type="domain" description="Phosphate acetyl/butaryl transferase" evidence="5">
    <location>
        <begin position="3"/>
        <end position="325"/>
    </location>
</feature>
<evidence type="ECO:0000313" key="7">
    <source>
        <dbReference type="Proteomes" id="UP000283983"/>
    </source>
</evidence>
<dbReference type="Pfam" id="PF01515">
    <property type="entry name" value="PTA_PTB"/>
    <property type="match status" value="1"/>
</dbReference>
<dbReference type="PANTHER" id="PTHR43356">
    <property type="entry name" value="PHOSPHATE ACETYLTRANSFERASE"/>
    <property type="match status" value="1"/>
</dbReference>
<dbReference type="InterPro" id="IPR042113">
    <property type="entry name" value="P_AcTrfase_dom1"/>
</dbReference>
<evidence type="ECO:0000256" key="3">
    <source>
        <dbReference type="ARBA" id="ARBA00022679"/>
    </source>
</evidence>
<dbReference type="RefSeq" id="WP_118103840.1">
    <property type="nucleotide sequence ID" value="NZ_CABJEU010000001.1"/>
</dbReference>
<dbReference type="PANTHER" id="PTHR43356:SF3">
    <property type="entry name" value="PHOSPHATE ACETYLTRANSFERASE"/>
    <property type="match status" value="1"/>
</dbReference>
<protein>
    <submittedName>
        <fullName evidence="6">Phosphate acetyltransferase</fullName>
    </submittedName>
</protein>
<dbReference type="Proteomes" id="UP000283983">
    <property type="component" value="Unassembled WGS sequence"/>
</dbReference>
<dbReference type="SUPFAM" id="SSF53659">
    <property type="entry name" value="Isocitrate/Isopropylmalate dehydrogenase-like"/>
    <property type="match status" value="1"/>
</dbReference>
<accession>A0A414NHA0</accession>
<evidence type="ECO:0000256" key="4">
    <source>
        <dbReference type="ARBA" id="ARBA00023315"/>
    </source>
</evidence>
<dbReference type="Gene3D" id="3.40.50.10750">
    <property type="entry name" value="Isocitrate/Isopropylmalate dehydrogenase-like"/>
    <property type="match status" value="1"/>
</dbReference>
<dbReference type="AlphaFoldDB" id="A0A414NHA0"/>
<evidence type="ECO:0000256" key="1">
    <source>
        <dbReference type="ARBA" id="ARBA00000705"/>
    </source>
</evidence>
<evidence type="ECO:0000259" key="5">
    <source>
        <dbReference type="Pfam" id="PF01515"/>
    </source>
</evidence>
<keyword evidence="3 6" id="KW-0808">Transferase</keyword>
<keyword evidence="7" id="KW-1185">Reference proteome</keyword>
<comment type="caution">
    <text evidence="6">The sequence shown here is derived from an EMBL/GenBank/DDBJ whole genome shotgun (WGS) entry which is preliminary data.</text>
</comment>
<dbReference type="PIRSF" id="PIRSF000428">
    <property type="entry name" value="P_Ac_trans"/>
    <property type="match status" value="1"/>
</dbReference>
<keyword evidence="4" id="KW-0012">Acyltransferase</keyword>
<comment type="similarity">
    <text evidence="2">Belongs to the phosphate acetyltransferase and butyryltransferase family.</text>
</comment>
<dbReference type="EMBL" id="QSLJ01000001">
    <property type="protein sequence ID" value="RHF39137.1"/>
    <property type="molecule type" value="Genomic_DNA"/>
</dbReference>